<dbReference type="KEGG" id="vcn:VOLCADRAFT_93106"/>
<evidence type="ECO:0000313" key="1">
    <source>
        <dbReference type="EMBL" id="EFJ46614.1"/>
    </source>
</evidence>
<keyword evidence="2" id="KW-1185">Reference proteome</keyword>
<proteinExistence type="predicted"/>
<dbReference type="AlphaFoldDB" id="D8U1D0"/>
<dbReference type="RefSeq" id="XP_002952471.1">
    <property type="nucleotide sequence ID" value="XM_002952425.1"/>
</dbReference>
<evidence type="ECO:0000313" key="2">
    <source>
        <dbReference type="Proteomes" id="UP000001058"/>
    </source>
</evidence>
<gene>
    <name evidence="1" type="ORF">VOLCADRAFT_93106</name>
</gene>
<dbReference type="GeneID" id="9628643"/>
<protein>
    <submittedName>
        <fullName evidence="1">Uncharacterized protein</fullName>
    </submittedName>
</protein>
<name>D8U1D0_VOLCA</name>
<reference evidence="1 2" key="1">
    <citation type="journal article" date="2010" name="Science">
        <title>Genomic analysis of organismal complexity in the multicellular green alga Volvox carteri.</title>
        <authorList>
            <person name="Prochnik S.E."/>
            <person name="Umen J."/>
            <person name="Nedelcu A.M."/>
            <person name="Hallmann A."/>
            <person name="Miller S.M."/>
            <person name="Nishii I."/>
            <person name="Ferris P."/>
            <person name="Kuo A."/>
            <person name="Mitros T."/>
            <person name="Fritz-Laylin L.K."/>
            <person name="Hellsten U."/>
            <person name="Chapman J."/>
            <person name="Simakov O."/>
            <person name="Rensing S.A."/>
            <person name="Terry A."/>
            <person name="Pangilinan J."/>
            <person name="Kapitonov V."/>
            <person name="Jurka J."/>
            <person name="Salamov A."/>
            <person name="Shapiro H."/>
            <person name="Schmutz J."/>
            <person name="Grimwood J."/>
            <person name="Lindquist E."/>
            <person name="Lucas S."/>
            <person name="Grigoriev I.V."/>
            <person name="Schmitt R."/>
            <person name="Kirk D."/>
            <person name="Rokhsar D.S."/>
        </authorList>
    </citation>
    <scope>NUCLEOTIDE SEQUENCE [LARGE SCALE GENOMIC DNA]</scope>
    <source>
        <strain evidence="2">f. Nagariensis / Eve</strain>
    </source>
</reference>
<accession>D8U1D0</accession>
<dbReference type="Proteomes" id="UP000001058">
    <property type="component" value="Unassembled WGS sequence"/>
</dbReference>
<organism evidence="2">
    <name type="scientific">Volvox carteri f. nagariensis</name>
    <dbReference type="NCBI Taxonomy" id="3068"/>
    <lineage>
        <taxon>Eukaryota</taxon>
        <taxon>Viridiplantae</taxon>
        <taxon>Chlorophyta</taxon>
        <taxon>core chlorophytes</taxon>
        <taxon>Chlorophyceae</taxon>
        <taxon>CS clade</taxon>
        <taxon>Chlamydomonadales</taxon>
        <taxon>Volvocaceae</taxon>
        <taxon>Volvox</taxon>
    </lineage>
</organism>
<dbReference type="EMBL" id="GL378350">
    <property type="protein sequence ID" value="EFJ46614.1"/>
    <property type="molecule type" value="Genomic_DNA"/>
</dbReference>
<sequence length="235" mass="25545">MLAPKSARPRRVVGAAAVAAAASKLEHWSLDSAADVPMALDLAMAGDHSVFKIALVTNQLFEQRLQLPSVPQPHVDVLRGALCWSLVNNVIALRGFKTFACRFVVFGRALVLKGKLVKFSDPLSPQFYDGVDKQFASVDAAVLSITGALLDLAIPAAIKSVKGLVVARVPVDHISGADEACMKWLRTLQDQDCLLMLNCPSVESEYQSFIWLIVFTNPVIKRVILKDSSLAEHLL</sequence>
<dbReference type="InParanoid" id="D8U1D0"/>